<evidence type="ECO:0000313" key="2">
    <source>
        <dbReference type="EMBL" id="OHA40967.1"/>
    </source>
</evidence>
<dbReference type="SUPFAM" id="SSF53098">
    <property type="entry name" value="Ribonuclease H-like"/>
    <property type="match status" value="1"/>
</dbReference>
<dbReference type="Pfam" id="PF13546">
    <property type="entry name" value="DDE_5"/>
    <property type="match status" value="1"/>
</dbReference>
<feature type="domain" description="Transposase IS701-like DDE" evidence="1">
    <location>
        <begin position="10"/>
        <end position="194"/>
    </location>
</feature>
<evidence type="ECO:0000259" key="1">
    <source>
        <dbReference type="Pfam" id="PF13546"/>
    </source>
</evidence>
<evidence type="ECO:0000313" key="3">
    <source>
        <dbReference type="Proteomes" id="UP000176429"/>
    </source>
</evidence>
<sequence>MDKILISGVRSYLIGLLSVVHNANCVRLALRVKTSHDRLSRVLKTSGGRVLALVSSLILKTLENFSKGVLIIDDTTITKQFAKVIEGCGWLWSSNDERVVFGYQVVVLLWSTPCFRIPLRWVFYKKSGDKKKQITKIDIALDLLEYAKNTLKINPEKVLFDSFYSAEKILRCLEECGWSYVTKIKSNRVLNQSQVKKLHRHPYWEETGKLSCGLSARVIRHGKRYFLTNDFLTPKKEVIVYYDDRWAIEEMFRVPHSRLKIDTCESRSFTAQSHHAAFVMVAFALLGSEKTRAELSTYYTIHDLCLSDPDYASQVVDSLMNQMDFRSA</sequence>
<proteinExistence type="predicted"/>
<protein>
    <recommendedName>
        <fullName evidence="1">Transposase IS701-like DDE domain-containing protein</fullName>
    </recommendedName>
</protein>
<gene>
    <name evidence="2" type="ORF">A3H68_02855</name>
</gene>
<name>A0A1G2NXY4_9BACT</name>
<dbReference type="PANTHER" id="PTHR33627">
    <property type="entry name" value="TRANSPOSASE"/>
    <property type="match status" value="1"/>
</dbReference>
<accession>A0A1G2NXY4</accession>
<reference evidence="2 3" key="1">
    <citation type="journal article" date="2016" name="Nat. Commun.">
        <title>Thousands of microbial genomes shed light on interconnected biogeochemical processes in an aquifer system.</title>
        <authorList>
            <person name="Anantharaman K."/>
            <person name="Brown C.T."/>
            <person name="Hug L.A."/>
            <person name="Sharon I."/>
            <person name="Castelle C.J."/>
            <person name="Probst A.J."/>
            <person name="Thomas B.C."/>
            <person name="Singh A."/>
            <person name="Wilkins M.J."/>
            <person name="Karaoz U."/>
            <person name="Brodie E.L."/>
            <person name="Williams K.H."/>
            <person name="Hubbard S.S."/>
            <person name="Banfield J.F."/>
        </authorList>
    </citation>
    <scope>NUCLEOTIDE SEQUENCE [LARGE SCALE GENOMIC DNA]</scope>
</reference>
<dbReference type="EMBL" id="MHSH01000042">
    <property type="protein sequence ID" value="OHA40967.1"/>
    <property type="molecule type" value="Genomic_DNA"/>
</dbReference>
<dbReference type="Proteomes" id="UP000176429">
    <property type="component" value="Unassembled WGS sequence"/>
</dbReference>
<dbReference type="PANTHER" id="PTHR33627:SF1">
    <property type="entry name" value="TRANSPOSASE"/>
    <property type="match status" value="1"/>
</dbReference>
<organism evidence="2 3">
    <name type="scientific">Candidatus Taylorbacteria bacterium RIFCSPLOWO2_02_FULL_46_40</name>
    <dbReference type="NCBI Taxonomy" id="1802329"/>
    <lineage>
        <taxon>Bacteria</taxon>
        <taxon>Candidatus Tayloriibacteriota</taxon>
    </lineage>
</organism>
<dbReference type="InterPro" id="IPR039365">
    <property type="entry name" value="IS701-like"/>
</dbReference>
<dbReference type="InterPro" id="IPR038721">
    <property type="entry name" value="IS701-like_DDE_dom"/>
</dbReference>
<dbReference type="InterPro" id="IPR012337">
    <property type="entry name" value="RNaseH-like_sf"/>
</dbReference>
<comment type="caution">
    <text evidence="2">The sequence shown here is derived from an EMBL/GenBank/DDBJ whole genome shotgun (WGS) entry which is preliminary data.</text>
</comment>
<dbReference type="AlphaFoldDB" id="A0A1G2NXY4"/>